<dbReference type="EC" id="3.6.5.2" evidence="2"/>
<reference evidence="6" key="1">
    <citation type="submission" date="2021-02" db="EMBL/GenBank/DDBJ databases">
        <authorList>
            <person name="Nowell W R."/>
        </authorList>
    </citation>
    <scope>NUCLEOTIDE SEQUENCE</scope>
</reference>
<evidence type="ECO:0000256" key="3">
    <source>
        <dbReference type="ARBA" id="ARBA00022801"/>
    </source>
</evidence>
<dbReference type="PROSITE" id="PS51419">
    <property type="entry name" value="RAB"/>
    <property type="match status" value="1"/>
</dbReference>
<comment type="catalytic activity">
    <reaction evidence="4">
        <text>GTP + H2O = GDP + phosphate + H(+)</text>
        <dbReference type="Rhea" id="RHEA:19669"/>
        <dbReference type="ChEBI" id="CHEBI:15377"/>
        <dbReference type="ChEBI" id="CHEBI:15378"/>
        <dbReference type="ChEBI" id="CHEBI:37565"/>
        <dbReference type="ChEBI" id="CHEBI:43474"/>
        <dbReference type="ChEBI" id="CHEBI:58189"/>
        <dbReference type="EC" id="3.6.5.2"/>
    </reaction>
</comment>
<keyword evidence="8" id="KW-1185">Reference proteome</keyword>
<evidence type="ECO:0000256" key="4">
    <source>
        <dbReference type="ARBA" id="ARBA00048098"/>
    </source>
</evidence>
<evidence type="ECO:0000313" key="7">
    <source>
        <dbReference type="EMBL" id="CAF1610733.1"/>
    </source>
</evidence>
<feature type="region of interest" description="Disordered" evidence="5">
    <location>
        <begin position="136"/>
        <end position="158"/>
    </location>
</feature>
<feature type="region of interest" description="Disordered" evidence="5">
    <location>
        <begin position="188"/>
        <end position="253"/>
    </location>
</feature>
<dbReference type="InterPro" id="IPR051065">
    <property type="entry name" value="Ras-related_GTPase"/>
</dbReference>
<gene>
    <name evidence="6" type="ORF">BJG266_LOCUS37053</name>
    <name evidence="7" type="ORF">QVE165_LOCUS54009</name>
</gene>
<dbReference type="GO" id="GO:0005525">
    <property type="term" value="F:GTP binding"/>
    <property type="evidence" value="ECO:0007669"/>
    <property type="project" value="InterPro"/>
</dbReference>
<dbReference type="InterPro" id="IPR001806">
    <property type="entry name" value="Small_GTPase"/>
</dbReference>
<dbReference type="SUPFAM" id="SSF52540">
    <property type="entry name" value="P-loop containing nucleoside triphosphate hydrolases"/>
    <property type="match status" value="1"/>
</dbReference>
<dbReference type="EMBL" id="CAJNOM010001509">
    <property type="protein sequence ID" value="CAF1610733.1"/>
    <property type="molecule type" value="Genomic_DNA"/>
</dbReference>
<evidence type="ECO:0000313" key="8">
    <source>
        <dbReference type="Proteomes" id="UP000663832"/>
    </source>
</evidence>
<keyword evidence="3" id="KW-0378">Hydrolase</keyword>
<dbReference type="GO" id="GO:0003925">
    <property type="term" value="F:G protein activity"/>
    <property type="evidence" value="ECO:0007669"/>
    <property type="project" value="UniProtKB-EC"/>
</dbReference>
<dbReference type="Proteomes" id="UP000663877">
    <property type="component" value="Unassembled WGS sequence"/>
</dbReference>
<comment type="caution">
    <text evidence="6">The sequence shown here is derived from an EMBL/GenBank/DDBJ whole genome shotgun (WGS) entry which is preliminary data.</text>
</comment>
<organism evidence="6 9">
    <name type="scientific">Adineta steineri</name>
    <dbReference type="NCBI Taxonomy" id="433720"/>
    <lineage>
        <taxon>Eukaryota</taxon>
        <taxon>Metazoa</taxon>
        <taxon>Spiralia</taxon>
        <taxon>Gnathifera</taxon>
        <taxon>Rotifera</taxon>
        <taxon>Eurotatoria</taxon>
        <taxon>Bdelloidea</taxon>
        <taxon>Adinetida</taxon>
        <taxon>Adinetidae</taxon>
        <taxon>Adineta</taxon>
    </lineage>
</organism>
<proteinExistence type="inferred from homology"/>
<feature type="compositionally biased region" description="Low complexity" evidence="5">
    <location>
        <begin position="200"/>
        <end position="212"/>
    </location>
</feature>
<evidence type="ECO:0000256" key="2">
    <source>
        <dbReference type="ARBA" id="ARBA00011984"/>
    </source>
</evidence>
<dbReference type="Proteomes" id="UP000663832">
    <property type="component" value="Unassembled WGS sequence"/>
</dbReference>
<evidence type="ECO:0000256" key="5">
    <source>
        <dbReference type="SAM" id="MobiDB-lite"/>
    </source>
</evidence>
<dbReference type="AlphaFoldDB" id="A0A815KE43"/>
<dbReference type="PROSITE" id="PS51421">
    <property type="entry name" value="RAS"/>
    <property type="match status" value="1"/>
</dbReference>
<evidence type="ECO:0000256" key="1">
    <source>
        <dbReference type="ARBA" id="ARBA00008344"/>
    </source>
</evidence>
<feature type="compositionally biased region" description="Polar residues" evidence="5">
    <location>
        <begin position="214"/>
        <end position="253"/>
    </location>
</feature>
<dbReference type="Pfam" id="PF00071">
    <property type="entry name" value="Ras"/>
    <property type="match status" value="1"/>
</dbReference>
<accession>A0A815KE43</accession>
<name>A0A815KE43_9BILA</name>
<dbReference type="PANTHER" id="PTHR45704">
    <property type="entry name" value="RAS-LIKE FAMILY MEMBER 11"/>
    <property type="match status" value="1"/>
</dbReference>
<dbReference type="InterPro" id="IPR027417">
    <property type="entry name" value="P-loop_NTPase"/>
</dbReference>
<dbReference type="EMBL" id="CAJNOI010001173">
    <property type="protein sequence ID" value="CAF1389878.1"/>
    <property type="molecule type" value="Genomic_DNA"/>
</dbReference>
<dbReference type="SMART" id="SM00175">
    <property type="entry name" value="RAB"/>
    <property type="match status" value="1"/>
</dbReference>
<feature type="compositionally biased region" description="Low complexity" evidence="5">
    <location>
        <begin position="136"/>
        <end position="157"/>
    </location>
</feature>
<sequence>MDTYGKDDKRLPYYLKWADAVLITYSIIQQDSFEMALAYLDAINSYSKSLTVSNNELVIMLLGNKLDLERTRVVPKSEGESIAAKFSCAFCETTAADDYEYVQQLFHRTVREVRKERERAVASNCIDEEPLPSTTININTNTNIPSSASSSSSTSSSHFLALNDTDKISSSNIPLPPPMPATLIHQAARAAKTAKPEYQNSSNSNNINSPFSPTIKSGSLSSIATVTGLPPTSSSSTAKRAPSKTSVFSKIFK</sequence>
<protein>
    <recommendedName>
        <fullName evidence="2">small monomeric GTPase</fullName>
        <ecNumber evidence="2">3.6.5.2</ecNumber>
    </recommendedName>
</protein>
<comment type="similarity">
    <text evidence="1">Belongs to the small GTPase superfamily. Ras family.</text>
</comment>
<dbReference type="Gene3D" id="3.40.50.300">
    <property type="entry name" value="P-loop containing nucleotide triphosphate hydrolases"/>
    <property type="match status" value="1"/>
</dbReference>
<dbReference type="OrthoDB" id="18798at2759"/>
<dbReference type="SMART" id="SM00173">
    <property type="entry name" value="RAS"/>
    <property type="match status" value="1"/>
</dbReference>
<evidence type="ECO:0000313" key="6">
    <source>
        <dbReference type="EMBL" id="CAF1389878.1"/>
    </source>
</evidence>
<evidence type="ECO:0000313" key="9">
    <source>
        <dbReference type="Proteomes" id="UP000663877"/>
    </source>
</evidence>